<keyword evidence="2" id="KW-1185">Reference proteome</keyword>
<dbReference type="AlphaFoldDB" id="A0A6A6S2U7"/>
<dbReference type="OrthoDB" id="4191831at2759"/>
<proteinExistence type="predicted"/>
<name>A0A6A6S2U7_9PLEO</name>
<evidence type="ECO:0000313" key="2">
    <source>
        <dbReference type="Proteomes" id="UP000799753"/>
    </source>
</evidence>
<evidence type="ECO:0008006" key="3">
    <source>
        <dbReference type="Google" id="ProtNLM"/>
    </source>
</evidence>
<dbReference type="EMBL" id="MU006784">
    <property type="protein sequence ID" value="KAF2640564.1"/>
    <property type="molecule type" value="Genomic_DNA"/>
</dbReference>
<dbReference type="Proteomes" id="UP000799753">
    <property type="component" value="Unassembled WGS sequence"/>
</dbReference>
<protein>
    <recommendedName>
        <fullName evidence="3">F-box domain-containing protein</fullName>
    </recommendedName>
</protein>
<organism evidence="1 2">
    <name type="scientific">Massarina eburnea CBS 473.64</name>
    <dbReference type="NCBI Taxonomy" id="1395130"/>
    <lineage>
        <taxon>Eukaryota</taxon>
        <taxon>Fungi</taxon>
        <taxon>Dikarya</taxon>
        <taxon>Ascomycota</taxon>
        <taxon>Pezizomycotina</taxon>
        <taxon>Dothideomycetes</taxon>
        <taxon>Pleosporomycetidae</taxon>
        <taxon>Pleosporales</taxon>
        <taxon>Massarineae</taxon>
        <taxon>Massarinaceae</taxon>
        <taxon>Massarina</taxon>
    </lineage>
</organism>
<evidence type="ECO:0000313" key="1">
    <source>
        <dbReference type="EMBL" id="KAF2640564.1"/>
    </source>
</evidence>
<gene>
    <name evidence="1" type="ORF">P280DRAFT_321887</name>
</gene>
<reference evidence="1" key="1">
    <citation type="journal article" date="2020" name="Stud. Mycol.">
        <title>101 Dothideomycetes genomes: a test case for predicting lifestyles and emergence of pathogens.</title>
        <authorList>
            <person name="Haridas S."/>
            <person name="Albert R."/>
            <person name="Binder M."/>
            <person name="Bloem J."/>
            <person name="Labutti K."/>
            <person name="Salamov A."/>
            <person name="Andreopoulos B."/>
            <person name="Baker S."/>
            <person name="Barry K."/>
            <person name="Bills G."/>
            <person name="Bluhm B."/>
            <person name="Cannon C."/>
            <person name="Castanera R."/>
            <person name="Culley D."/>
            <person name="Daum C."/>
            <person name="Ezra D."/>
            <person name="Gonzalez J."/>
            <person name="Henrissat B."/>
            <person name="Kuo A."/>
            <person name="Liang C."/>
            <person name="Lipzen A."/>
            <person name="Lutzoni F."/>
            <person name="Magnuson J."/>
            <person name="Mondo S."/>
            <person name="Nolan M."/>
            <person name="Ohm R."/>
            <person name="Pangilinan J."/>
            <person name="Park H.-J."/>
            <person name="Ramirez L."/>
            <person name="Alfaro M."/>
            <person name="Sun H."/>
            <person name="Tritt A."/>
            <person name="Yoshinaga Y."/>
            <person name="Zwiers L.-H."/>
            <person name="Turgeon B."/>
            <person name="Goodwin S."/>
            <person name="Spatafora J."/>
            <person name="Crous P."/>
            <person name="Grigoriev I."/>
        </authorList>
    </citation>
    <scope>NUCLEOTIDE SEQUENCE</scope>
    <source>
        <strain evidence="1">CBS 473.64</strain>
    </source>
</reference>
<accession>A0A6A6S2U7</accession>
<sequence length="586" mass="67085">MPSITELSIELVEQIISYLDQPALYALSQASKSSYAITLPVLYRHVDLLIPPGHRIPRIDKFLFNILDRPQIANYVRTLRVGLSPASRVSDGQRFLPGENDVERLGFKRAMDLFDGDPLLFNGNDLREALRARDYGAYAALLLLIIPTLCRLEIHDHRNETLRPFHSVLEYMSNRNRFRKDAPPPKNLADGLLFGSKSDWHKFDCDSVTHRAVRFTAIEEISLNCDSKTGHQHDLDLSHIKVWQAWNLSGIRRVEFMITHKSDRTVWEQMHWRLNRLSGPLNAMKSTTLTNLVIRHSSRITGCLRNMFAGTQQLRSLTCELWHDVSQKEGGDVPEFSLNEWSNALGLVQRTLETLVLSVEFCDSSQFFFKQPREAGHITDSLNLEGLEKLTTLECPVPFISGDYTFLIINPIEPRLPPSLRHLTLRTDISSAQFPYPFDTSILPEGLSYSDAREEVKYLMSARMDVTYLASASLFLVDQLGHLASISVWQPPDPKLDWFDSQLDDLATTCKNKGIAAKVLYPMAMRWRSTSHWNLAKEVTLFDPQYPENKPSPRMFRGERSGVPLGLATQYHLGEFKKRHIRRSLR</sequence>